<accession>A0A1L8RCQ0</accession>
<keyword evidence="3" id="KW-1185">Reference proteome</keyword>
<feature type="domain" description="SpaA-like prealbumin fold" evidence="1">
    <location>
        <begin position="19"/>
        <end position="88"/>
    </location>
</feature>
<name>A0A1L8RCQ0_9ENTE</name>
<proteinExistence type="predicted"/>
<evidence type="ECO:0000259" key="1">
    <source>
        <dbReference type="Pfam" id="PF17802"/>
    </source>
</evidence>
<dbReference type="Gene3D" id="2.60.40.10">
    <property type="entry name" value="Immunoglobulins"/>
    <property type="match status" value="1"/>
</dbReference>
<dbReference type="InterPro" id="IPR013783">
    <property type="entry name" value="Ig-like_fold"/>
</dbReference>
<dbReference type="EMBL" id="JXKH01000008">
    <property type="protein sequence ID" value="OJG17541.1"/>
    <property type="molecule type" value="Genomic_DNA"/>
</dbReference>
<dbReference type="RefSeq" id="WP_067391025.1">
    <property type="nucleotide sequence ID" value="NZ_JXKH01000008.1"/>
</dbReference>
<dbReference type="InterPro" id="IPR041033">
    <property type="entry name" value="SpaA_PFL_dom_1"/>
</dbReference>
<gene>
    <name evidence="2" type="ORF">RU97_GL002549</name>
</gene>
<evidence type="ECO:0000313" key="2">
    <source>
        <dbReference type="EMBL" id="OJG17541.1"/>
    </source>
</evidence>
<protein>
    <recommendedName>
        <fullName evidence="1">SpaA-like prealbumin fold domain-containing protein</fullName>
    </recommendedName>
</protein>
<dbReference type="AlphaFoldDB" id="A0A1L8RCQ0"/>
<dbReference type="STRING" id="214095.RU97_GL002549"/>
<sequence length="229" mass="26181">MGIDGQKLIQNETNEMFKNDVEFTLTNKRTNDTHVVTTANVDGKKGYSKFTDIPLDDYVLTESKGVDGYKDIDPIEITHEYDGETSSFTFVVKDQKNGNILNEETITQLELYKGNQVDLDTYTLKDKAVVIEEPYVRITSQAHIGDGETQTFVWGEDVEFHDDVTITHKNIEEDSERAYEVIQVAVTPEGEEKDVWTSGKIDYTVTDNEFTTRIPSEYDYKNDPEGTRY</sequence>
<comment type="caution">
    <text evidence="2">The sequence shown here is derived from an EMBL/GenBank/DDBJ whole genome shotgun (WGS) entry which is preliminary data.</text>
</comment>
<reference evidence="2 3" key="1">
    <citation type="submission" date="2014-12" db="EMBL/GenBank/DDBJ databases">
        <title>Draft genome sequences of 29 type strains of Enterococci.</title>
        <authorList>
            <person name="Zhong Z."/>
            <person name="Sun Z."/>
            <person name="Liu W."/>
            <person name="Zhang W."/>
            <person name="Zhang H."/>
        </authorList>
    </citation>
    <scope>NUCLEOTIDE SEQUENCE [LARGE SCALE GENOMIC DNA]</scope>
    <source>
        <strain evidence="2 3">DSM 17029</strain>
    </source>
</reference>
<organism evidence="2 3">
    <name type="scientific">Enterococcus canis</name>
    <dbReference type="NCBI Taxonomy" id="214095"/>
    <lineage>
        <taxon>Bacteria</taxon>
        <taxon>Bacillati</taxon>
        <taxon>Bacillota</taxon>
        <taxon>Bacilli</taxon>
        <taxon>Lactobacillales</taxon>
        <taxon>Enterococcaceae</taxon>
        <taxon>Enterococcus</taxon>
    </lineage>
</organism>
<dbReference type="Pfam" id="PF17802">
    <property type="entry name" value="SpaA"/>
    <property type="match status" value="1"/>
</dbReference>
<evidence type="ECO:0000313" key="3">
    <source>
        <dbReference type="Proteomes" id="UP000181884"/>
    </source>
</evidence>
<dbReference type="Proteomes" id="UP000181884">
    <property type="component" value="Unassembled WGS sequence"/>
</dbReference>